<feature type="cross-link" description="Tryptophan tryptophylquinone (Trp-Trp)" evidence="14">
    <location>
        <begin position="110"/>
        <end position="164"/>
    </location>
</feature>
<dbReference type="EMBL" id="LHUQ01000011">
    <property type="protein sequence ID" value="KON64343.1"/>
    <property type="molecule type" value="Genomic_DNA"/>
</dbReference>
<proteinExistence type="inferred from homology"/>
<keyword evidence="5" id="KW-0732">Signal</keyword>
<feature type="disulfide bond" evidence="13">
    <location>
        <begin position="99"/>
        <end position="130"/>
    </location>
</feature>
<keyword evidence="18" id="KW-1185">Reference proteome</keyword>
<keyword evidence="7 10" id="KW-0249">Electron transport</keyword>
<evidence type="ECO:0000256" key="11">
    <source>
        <dbReference type="PIRSR" id="PIRSR000192-1"/>
    </source>
</evidence>
<evidence type="ECO:0000256" key="9">
    <source>
        <dbReference type="ARBA" id="ARBA00023157"/>
    </source>
</evidence>
<feature type="active site" description="Proton acceptor" evidence="11">
    <location>
        <position position="129"/>
    </location>
</feature>
<dbReference type="GO" id="GO:0009308">
    <property type="term" value="P:amine metabolic process"/>
    <property type="evidence" value="ECO:0007669"/>
    <property type="project" value="UniProtKB-UniRule"/>
</dbReference>
<evidence type="ECO:0000256" key="7">
    <source>
        <dbReference type="ARBA" id="ARBA00022982"/>
    </source>
</evidence>
<evidence type="ECO:0000313" key="18">
    <source>
        <dbReference type="Proteomes" id="UP000037566"/>
    </source>
</evidence>
<evidence type="ECO:0000256" key="3">
    <source>
        <dbReference type="ARBA" id="ARBA00022448"/>
    </source>
</evidence>
<dbReference type="AlphaFoldDB" id="A0A0M0EGG3"/>
<feature type="disulfide bond" evidence="13">
    <location>
        <begin position="89"/>
        <end position="175"/>
    </location>
</feature>
<dbReference type="STRING" id="33995.KOEU_20860"/>
<comment type="similarity">
    <text evidence="2 10">Belongs to the aromatic amine dehydrogenase light chain family.</text>
</comment>
<dbReference type="PIRSF" id="PIRSF000192">
    <property type="entry name" value="Amine_dh_beta"/>
    <property type="match status" value="1"/>
</dbReference>
<comment type="caution">
    <text evidence="17">The sequence shown here is derived from an EMBL/GenBank/DDBJ whole genome shotgun (WGS) entry which is preliminary data.</text>
</comment>
<evidence type="ECO:0000256" key="2">
    <source>
        <dbReference type="ARBA" id="ARBA00010711"/>
    </source>
</evidence>
<sequence length="185" mass="19881">MTESFFDKLGEKLTRKMAQGISRRSMIARAGSAAVVTSSLPVLPVQRAQAAAAQTPQSAAVSDFDRRAQSTDPTKCDYWRHCAIDGVLCGCCGGGVHTCPPGTQPSPVSWIGTCRNPVDNRSYVIAYRDCCGRTLCNSSPDCHCNTEDRELPVYRPQANNDIIWCFGGSSAVYHCSTAALVGQAE</sequence>
<comment type="function">
    <text evidence="10">Methylamine dehydrogenase carries out the oxidation of methylamine. Electrons are passed from methylamine dehydrogenase to amicyanin.</text>
</comment>
<dbReference type="PROSITE" id="PS51318">
    <property type="entry name" value="TAT"/>
    <property type="match status" value="1"/>
</dbReference>
<dbReference type="InterPro" id="IPR036560">
    <property type="entry name" value="MADH/AADH_L_sf"/>
</dbReference>
<dbReference type="GO" id="GO:0052876">
    <property type="term" value="F:methylamine dehydrogenase (amicyanin) activity"/>
    <property type="evidence" value="ECO:0007669"/>
    <property type="project" value="UniProtKB-EC"/>
</dbReference>
<dbReference type="Gene3D" id="2.60.30.10">
    <property type="entry name" value="Methylamine/Aralkylamine dehydrogenase light chain"/>
    <property type="match status" value="1"/>
</dbReference>
<dbReference type="InterPro" id="IPR013504">
    <property type="entry name" value="MADH/AADH_Ltc_C_dom"/>
</dbReference>
<dbReference type="GO" id="GO:0030058">
    <property type="term" value="F:aliphatic amine dehydrogenase activity"/>
    <property type="evidence" value="ECO:0007669"/>
    <property type="project" value="UniProtKB-UniRule"/>
</dbReference>
<evidence type="ECO:0000256" key="15">
    <source>
        <dbReference type="PIRSR" id="PIRSR000192-6"/>
    </source>
</evidence>
<gene>
    <name evidence="17" type="primary">aauA</name>
    <name evidence="17" type="ORF">KOEU_20860</name>
</gene>
<dbReference type="EC" id="1.4.9.1" evidence="10"/>
<feature type="modified residue" description="Tryptophylquinone" evidence="15">
    <location>
        <position position="110"/>
    </location>
</feature>
<dbReference type="OrthoDB" id="7628766at2"/>
<feature type="disulfide bond" evidence="13">
    <location>
        <begin position="82"/>
        <end position="114"/>
    </location>
</feature>
<comment type="subunit">
    <text evidence="10">Heterotetramer of two light and two heavy chains.</text>
</comment>
<evidence type="ECO:0000256" key="4">
    <source>
        <dbReference type="ARBA" id="ARBA00022709"/>
    </source>
</evidence>
<evidence type="ECO:0000256" key="14">
    <source>
        <dbReference type="PIRSR" id="PIRSR000192-5"/>
    </source>
</evidence>
<keyword evidence="6 10" id="KW-0574">Periplasm</keyword>
<evidence type="ECO:0000256" key="5">
    <source>
        <dbReference type="ARBA" id="ARBA00022729"/>
    </source>
</evidence>
<feature type="disulfide bond" evidence="13">
    <location>
        <begin position="76"/>
        <end position="144"/>
    </location>
</feature>
<dbReference type="InterPro" id="IPR006311">
    <property type="entry name" value="TAT_signal"/>
</dbReference>
<feature type="binding site" evidence="12">
    <location>
        <position position="85"/>
    </location>
    <ligand>
        <name>substrate</name>
    </ligand>
</feature>
<dbReference type="Pfam" id="PF02975">
    <property type="entry name" value="Me-amine-dh_L"/>
    <property type="match status" value="1"/>
</dbReference>
<feature type="active site" description="Tryptophylquinone 6'-substrate hemiaminal intermediate" evidence="11">
    <location>
        <position position="110"/>
    </location>
</feature>
<evidence type="ECO:0000256" key="13">
    <source>
        <dbReference type="PIRSR" id="PIRSR000192-4"/>
    </source>
</evidence>
<comment type="catalytic activity">
    <reaction evidence="10">
        <text>2 oxidized [amicyanin] + methylamine + H2O = 2 reduced [amicyanin] + formaldehyde + NH4(+) + 2 H(+)</text>
        <dbReference type="Rhea" id="RHEA:30207"/>
        <dbReference type="Rhea" id="RHEA-COMP:11100"/>
        <dbReference type="Rhea" id="RHEA-COMP:11101"/>
        <dbReference type="ChEBI" id="CHEBI:15377"/>
        <dbReference type="ChEBI" id="CHEBI:15378"/>
        <dbReference type="ChEBI" id="CHEBI:16842"/>
        <dbReference type="ChEBI" id="CHEBI:28938"/>
        <dbReference type="ChEBI" id="CHEBI:29036"/>
        <dbReference type="ChEBI" id="CHEBI:49552"/>
        <dbReference type="ChEBI" id="CHEBI:59338"/>
        <dbReference type="EC" id="1.4.9.1"/>
    </reaction>
</comment>
<protein>
    <recommendedName>
        <fullName evidence="10">Methylamine dehydrogenase (amicyanin)</fullName>
        <ecNumber evidence="10">1.4.9.1</ecNumber>
    </recommendedName>
</protein>
<evidence type="ECO:0000256" key="1">
    <source>
        <dbReference type="ARBA" id="ARBA00004418"/>
    </source>
</evidence>
<feature type="disulfide bond" evidence="13">
    <location>
        <begin position="91"/>
        <end position="142"/>
    </location>
</feature>
<evidence type="ECO:0000256" key="6">
    <source>
        <dbReference type="ARBA" id="ARBA00022764"/>
    </source>
</evidence>
<evidence type="ECO:0000256" key="8">
    <source>
        <dbReference type="ARBA" id="ARBA00023002"/>
    </source>
</evidence>
<feature type="binding site" evidence="12">
    <location>
        <begin position="160"/>
        <end position="162"/>
    </location>
    <ligand>
        <name>substrate</name>
    </ligand>
</feature>
<dbReference type="Proteomes" id="UP000037566">
    <property type="component" value="Unassembled WGS sequence"/>
</dbReference>
<feature type="disulfide bond" evidence="13">
    <location>
        <begin position="131"/>
        <end position="165"/>
    </location>
</feature>
<dbReference type="GO" id="GO:0042597">
    <property type="term" value="C:periplasmic space"/>
    <property type="evidence" value="ECO:0007669"/>
    <property type="project" value="UniProtKB-SubCell"/>
</dbReference>
<keyword evidence="4" id="KW-0824">TTQ</keyword>
<reference evidence="17" key="1">
    <citation type="submission" date="2015-08" db="EMBL/GenBank/DDBJ databases">
        <title>Draft genome sequence of Komagataeibacter europaeus CECT 8546 a cellulose producer strain from vinegar produced by the traditional method.</title>
        <authorList>
            <person name="Poehlein A."/>
            <person name="Valera M.J."/>
            <person name="Haack F.S."/>
            <person name="Mas A."/>
            <person name="Daniel R."/>
            <person name="Streit W.R."/>
            <person name="Mateo E."/>
        </authorList>
    </citation>
    <scope>NUCLEOTIDE SEQUENCE [LARGE SCALE GENOMIC DNA]</scope>
    <source>
        <strain evidence="17">CECT 8546</strain>
    </source>
</reference>
<evidence type="ECO:0000259" key="16">
    <source>
        <dbReference type="Pfam" id="PF02975"/>
    </source>
</evidence>
<dbReference type="UniPathway" id="UPA00895">
    <property type="reaction ID" value="UER00870"/>
</dbReference>
<keyword evidence="9" id="KW-1015">Disulfide bond</keyword>
<dbReference type="SUPFAM" id="SSF57561">
    <property type="entry name" value="Methylamine dehydrogenase, L chain"/>
    <property type="match status" value="1"/>
</dbReference>
<dbReference type="RefSeq" id="WP_081499991.1">
    <property type="nucleotide sequence ID" value="NZ_LHUQ01000011.1"/>
</dbReference>
<name>A0A0M0EGG3_KOMEU</name>
<comment type="subcellular location">
    <subcellularLocation>
        <location evidence="1 10">Periplasm</location>
    </subcellularLocation>
</comment>
<organism evidence="17 18">
    <name type="scientific">Komagataeibacter europaeus</name>
    <name type="common">Gluconacetobacter europaeus</name>
    <dbReference type="NCBI Taxonomy" id="33995"/>
    <lineage>
        <taxon>Bacteria</taxon>
        <taxon>Pseudomonadati</taxon>
        <taxon>Pseudomonadota</taxon>
        <taxon>Alphaproteobacteria</taxon>
        <taxon>Acetobacterales</taxon>
        <taxon>Acetobacteraceae</taxon>
        <taxon>Komagataeibacter</taxon>
    </lineage>
</organism>
<evidence type="ECO:0000313" key="17">
    <source>
        <dbReference type="EMBL" id="KON64343.1"/>
    </source>
</evidence>
<evidence type="ECO:0000256" key="10">
    <source>
        <dbReference type="PIRNR" id="PIRNR000192"/>
    </source>
</evidence>
<evidence type="ECO:0000256" key="12">
    <source>
        <dbReference type="PIRSR" id="PIRSR000192-2"/>
    </source>
</evidence>
<dbReference type="PATRIC" id="fig|33995.3.peg.2316"/>
<comment type="pathway">
    <text evidence="10">One-carbon metabolism; methylamine degradation; formaldehyde from methylamine: step 1/1.</text>
</comment>
<keyword evidence="8 10" id="KW-0560">Oxidoreductase</keyword>
<feature type="domain" description="Methylamine/Aralkylamine dehydrogenase light chain C-terminal" evidence="16">
    <location>
        <begin position="69"/>
        <end position="183"/>
    </location>
</feature>
<accession>A0A0M0EGG3</accession>
<feature type="disulfide bond" evidence="13">
    <location>
        <begin position="92"/>
        <end position="136"/>
    </location>
</feature>
<dbReference type="InterPro" id="IPR016008">
    <property type="entry name" value="Amine_DH_Ltc"/>
</dbReference>
<keyword evidence="3 10" id="KW-0813">Transport</keyword>